<comment type="caution">
    <text evidence="3">The sequence shown here is derived from an EMBL/GenBank/DDBJ whole genome shotgun (WGS) entry which is preliminary data.</text>
</comment>
<dbReference type="EMBL" id="JYDU01000070">
    <property type="protein sequence ID" value="KRX94540.1"/>
    <property type="molecule type" value="Genomic_DNA"/>
</dbReference>
<feature type="domain" description="DUF7107" evidence="2">
    <location>
        <begin position="168"/>
        <end position="216"/>
    </location>
</feature>
<dbReference type="Pfam" id="PF23416">
    <property type="entry name" value="DUF7107"/>
    <property type="match status" value="2"/>
</dbReference>
<feature type="chain" id="PRO_5006873054" description="DUF7107 domain-containing protein" evidence="1">
    <location>
        <begin position="23"/>
        <end position="245"/>
    </location>
</feature>
<evidence type="ECO:0000313" key="3">
    <source>
        <dbReference type="EMBL" id="KRX94540.1"/>
    </source>
</evidence>
<reference evidence="3 4" key="1">
    <citation type="submission" date="2015-01" db="EMBL/GenBank/DDBJ databases">
        <title>Evolution of Trichinella species and genotypes.</title>
        <authorList>
            <person name="Korhonen P.K."/>
            <person name="Edoardo P."/>
            <person name="Giuseppe L.R."/>
            <person name="Gasser R.B."/>
        </authorList>
    </citation>
    <scope>NUCLEOTIDE SEQUENCE [LARGE SCALE GENOMIC DNA]</scope>
    <source>
        <strain evidence="3">ISS141</strain>
    </source>
</reference>
<gene>
    <name evidence="3" type="ORF">T4E_5166</name>
</gene>
<accession>A0A0V0Y3C2</accession>
<protein>
    <recommendedName>
        <fullName evidence="2">DUF7107 domain-containing protein</fullName>
    </recommendedName>
</protein>
<evidence type="ECO:0000256" key="1">
    <source>
        <dbReference type="SAM" id="SignalP"/>
    </source>
</evidence>
<evidence type="ECO:0000313" key="4">
    <source>
        <dbReference type="Proteomes" id="UP000054815"/>
    </source>
</evidence>
<dbReference type="Proteomes" id="UP000054815">
    <property type="component" value="Unassembled WGS sequence"/>
</dbReference>
<dbReference type="AlphaFoldDB" id="A0A0V0Y3C2"/>
<dbReference type="InterPro" id="IPR055531">
    <property type="entry name" value="DUF7107"/>
</dbReference>
<organism evidence="3 4">
    <name type="scientific">Trichinella pseudospiralis</name>
    <name type="common">Parasitic roundworm</name>
    <dbReference type="NCBI Taxonomy" id="6337"/>
    <lineage>
        <taxon>Eukaryota</taxon>
        <taxon>Metazoa</taxon>
        <taxon>Ecdysozoa</taxon>
        <taxon>Nematoda</taxon>
        <taxon>Enoplea</taxon>
        <taxon>Dorylaimia</taxon>
        <taxon>Trichinellida</taxon>
        <taxon>Trichinellidae</taxon>
        <taxon>Trichinella</taxon>
    </lineage>
</organism>
<feature type="domain" description="DUF7107" evidence="2">
    <location>
        <begin position="48"/>
        <end position="96"/>
    </location>
</feature>
<name>A0A0V0Y3C2_TRIPS</name>
<sequence length="245" mass="27903">MNIKHTNSVLYLLLLFLNSIFQSRNFLIFNLIFNLHLKLAVENENPQTCVDHYSCMLPGTLCYESRCYPATKTGRKCTMNDDCGYGILGCKYEECWMIIMPDIQVDMVGYYPRPMYSGYPANYGWGFPNYMNQYWMPQMPVMHPMTSMPMMPMGAASPQGFQRPKGKHCVDHYACDNDFICLMNACVKGVKTADTCYSNLECSGGVYSGCKHGQCWLIIGKDDNSHQFSPSSADFIYSINVILEI</sequence>
<feature type="signal peptide" evidence="1">
    <location>
        <begin position="1"/>
        <end position="22"/>
    </location>
</feature>
<proteinExistence type="predicted"/>
<evidence type="ECO:0000259" key="2">
    <source>
        <dbReference type="Pfam" id="PF23416"/>
    </source>
</evidence>
<keyword evidence="1" id="KW-0732">Signal</keyword>